<dbReference type="STRING" id="36166.T1H6Q2"/>
<dbReference type="FunFam" id="3.40.50.1000:FF:000032">
    <property type="entry name" value="Cytosolic 5-nucleotidase 3-like"/>
    <property type="match status" value="1"/>
</dbReference>
<dbReference type="EC" id="3.1.3.5" evidence="3"/>
<evidence type="ECO:0000256" key="4">
    <source>
        <dbReference type="ARBA" id="ARBA00022723"/>
    </source>
</evidence>
<sequence>GFPFDQKELDIEAEKCKDHLRDRSKEFFEILENFEVPVLVFSAGLGNSVESVLRQAGVLNKNVKIVSNFLRFKDNLVDGFQPPLIHNLNKNETVLSGSDFHSLVENRNNIILLGDSLGDADMSNGAPDSSNIIKIGFLFHHVKDNLEKYMDTFDIVLIDDQSMNV</sequence>
<dbReference type="GO" id="GO:0005737">
    <property type="term" value="C:cytoplasm"/>
    <property type="evidence" value="ECO:0007669"/>
    <property type="project" value="InterPro"/>
</dbReference>
<dbReference type="InterPro" id="IPR023214">
    <property type="entry name" value="HAD_sf"/>
</dbReference>
<evidence type="ECO:0000256" key="2">
    <source>
        <dbReference type="ARBA" id="ARBA00008389"/>
    </source>
</evidence>
<dbReference type="EnsemblMetazoa" id="MESCA012385-RA">
    <property type="protein sequence ID" value="MESCA012385-PA"/>
    <property type="gene ID" value="MESCA012385"/>
</dbReference>
<reference evidence="10" key="1">
    <citation type="submission" date="2013-02" db="EMBL/GenBank/DDBJ databases">
        <authorList>
            <person name="Hughes D."/>
        </authorList>
    </citation>
    <scope>NUCLEOTIDE SEQUENCE</scope>
    <source>
        <strain>Durham</strain>
        <strain evidence="10">NC isolate 2 -- Noor lab</strain>
    </source>
</reference>
<accession>T1H6Q2</accession>
<keyword evidence="8" id="KW-0546">Nucleotide metabolism</keyword>
<dbReference type="OMA" id="YWREMEV"/>
<dbReference type="GO" id="GO:0009117">
    <property type="term" value="P:nucleotide metabolic process"/>
    <property type="evidence" value="ECO:0007669"/>
    <property type="project" value="UniProtKB-KW"/>
</dbReference>
<dbReference type="InterPro" id="IPR006434">
    <property type="entry name" value="Pyrimidine_nucleotidase_eu"/>
</dbReference>
<comment type="catalytic activity">
    <reaction evidence="1">
        <text>a ribonucleoside 5'-phosphate + H2O = a ribonucleoside + phosphate</text>
        <dbReference type="Rhea" id="RHEA:12484"/>
        <dbReference type="ChEBI" id="CHEBI:15377"/>
        <dbReference type="ChEBI" id="CHEBI:18254"/>
        <dbReference type="ChEBI" id="CHEBI:43474"/>
        <dbReference type="ChEBI" id="CHEBI:58043"/>
        <dbReference type="EC" id="3.1.3.5"/>
    </reaction>
</comment>
<dbReference type="HOGENOM" id="CLU_048584_2_0_1"/>
<proteinExistence type="inferred from homology"/>
<dbReference type="PANTHER" id="PTHR13045:SF0">
    <property type="entry name" value="7-METHYLGUANOSINE PHOSPHATE-SPECIFIC 5'-NUCLEOTIDASE"/>
    <property type="match status" value="1"/>
</dbReference>
<evidence type="ECO:0000256" key="1">
    <source>
        <dbReference type="ARBA" id="ARBA00000815"/>
    </source>
</evidence>
<dbReference type="SUPFAM" id="SSF56784">
    <property type="entry name" value="HAD-like"/>
    <property type="match status" value="1"/>
</dbReference>
<evidence type="ECO:0000313" key="9">
    <source>
        <dbReference type="EnsemblMetazoa" id="MESCA012385-PA"/>
    </source>
</evidence>
<reference evidence="9" key="2">
    <citation type="submission" date="2015-06" db="UniProtKB">
        <authorList>
            <consortium name="EnsemblMetazoa"/>
        </authorList>
    </citation>
    <scope>IDENTIFICATION</scope>
</reference>
<evidence type="ECO:0000256" key="7">
    <source>
        <dbReference type="ARBA" id="ARBA00022842"/>
    </source>
</evidence>
<name>T1H6Q2_MEGSC</name>
<evidence type="ECO:0000313" key="10">
    <source>
        <dbReference type="Proteomes" id="UP000015102"/>
    </source>
</evidence>
<comment type="similarity">
    <text evidence="2">Belongs to the pyrimidine 5'-nucleotidase family.</text>
</comment>
<dbReference type="GO" id="GO:0000287">
    <property type="term" value="F:magnesium ion binding"/>
    <property type="evidence" value="ECO:0007669"/>
    <property type="project" value="InterPro"/>
</dbReference>
<dbReference type="PANTHER" id="PTHR13045">
    <property type="entry name" value="5'-NUCLEOTIDASE"/>
    <property type="match status" value="1"/>
</dbReference>
<evidence type="ECO:0000256" key="3">
    <source>
        <dbReference type="ARBA" id="ARBA00012643"/>
    </source>
</evidence>
<dbReference type="InterPro" id="IPR036412">
    <property type="entry name" value="HAD-like_sf"/>
</dbReference>
<dbReference type="AlphaFoldDB" id="T1H6Q2"/>
<dbReference type="Pfam" id="PF05822">
    <property type="entry name" value="UMPH-1"/>
    <property type="match status" value="1"/>
</dbReference>
<keyword evidence="7" id="KW-0460">Magnesium</keyword>
<keyword evidence="10" id="KW-1185">Reference proteome</keyword>
<organism evidence="9 10">
    <name type="scientific">Megaselia scalaris</name>
    <name type="common">Humpbacked fly</name>
    <name type="synonym">Phora scalaris</name>
    <dbReference type="NCBI Taxonomy" id="36166"/>
    <lineage>
        <taxon>Eukaryota</taxon>
        <taxon>Metazoa</taxon>
        <taxon>Ecdysozoa</taxon>
        <taxon>Arthropoda</taxon>
        <taxon>Hexapoda</taxon>
        <taxon>Insecta</taxon>
        <taxon>Pterygota</taxon>
        <taxon>Neoptera</taxon>
        <taxon>Endopterygota</taxon>
        <taxon>Diptera</taxon>
        <taxon>Brachycera</taxon>
        <taxon>Muscomorpha</taxon>
        <taxon>Platypezoidea</taxon>
        <taxon>Phoridae</taxon>
        <taxon>Megaseliini</taxon>
        <taxon>Megaselia</taxon>
    </lineage>
</organism>
<evidence type="ECO:0000256" key="6">
    <source>
        <dbReference type="ARBA" id="ARBA00022801"/>
    </source>
</evidence>
<protein>
    <recommendedName>
        <fullName evidence="3">5'-nucleotidase</fullName>
        <ecNumber evidence="3">3.1.3.5</ecNumber>
    </recommendedName>
</protein>
<dbReference type="GO" id="GO:0008253">
    <property type="term" value="F:5'-nucleotidase activity"/>
    <property type="evidence" value="ECO:0007669"/>
    <property type="project" value="UniProtKB-EC"/>
</dbReference>
<evidence type="ECO:0000256" key="5">
    <source>
        <dbReference type="ARBA" id="ARBA00022741"/>
    </source>
</evidence>
<evidence type="ECO:0000256" key="8">
    <source>
        <dbReference type="ARBA" id="ARBA00023080"/>
    </source>
</evidence>
<dbReference type="Proteomes" id="UP000015102">
    <property type="component" value="Unassembled WGS sequence"/>
</dbReference>
<keyword evidence="6" id="KW-0378">Hydrolase</keyword>
<keyword evidence="4" id="KW-0479">Metal-binding</keyword>
<dbReference type="GO" id="GO:0000166">
    <property type="term" value="F:nucleotide binding"/>
    <property type="evidence" value="ECO:0007669"/>
    <property type="project" value="UniProtKB-KW"/>
</dbReference>
<dbReference type="Gene3D" id="3.40.50.1000">
    <property type="entry name" value="HAD superfamily/HAD-like"/>
    <property type="match status" value="1"/>
</dbReference>
<keyword evidence="5" id="KW-0547">Nucleotide-binding</keyword>